<accession>A0A9P6TF52</accession>
<dbReference type="InterPro" id="IPR015915">
    <property type="entry name" value="Kelch-typ_b-propeller"/>
</dbReference>
<dbReference type="Proteomes" id="UP000886653">
    <property type="component" value="Unassembled WGS sequence"/>
</dbReference>
<dbReference type="GO" id="GO:0051285">
    <property type="term" value="C:cell cortex of cell tip"/>
    <property type="evidence" value="ECO:0007669"/>
    <property type="project" value="TreeGrafter"/>
</dbReference>
<feature type="compositionally biased region" description="Basic and acidic residues" evidence="1">
    <location>
        <begin position="815"/>
        <end position="827"/>
    </location>
</feature>
<gene>
    <name evidence="4" type="ORF">CROQUDRAFT_104386</name>
</gene>
<dbReference type="PANTHER" id="PTHR23244:SF470">
    <property type="entry name" value="GALACTOSE OXIDASE"/>
    <property type="match status" value="1"/>
</dbReference>
<feature type="compositionally biased region" description="Polar residues" evidence="1">
    <location>
        <begin position="731"/>
        <end position="743"/>
    </location>
</feature>
<dbReference type="Pfam" id="PF24681">
    <property type="entry name" value="Kelch_KLHDC2_KLHL20_DRC7"/>
    <property type="match status" value="1"/>
</dbReference>
<dbReference type="AlphaFoldDB" id="A0A9P6TF52"/>
<keyword evidence="5" id="KW-1185">Reference proteome</keyword>
<evidence type="ECO:0000256" key="3">
    <source>
        <dbReference type="SAM" id="SignalP"/>
    </source>
</evidence>
<evidence type="ECO:0000256" key="2">
    <source>
        <dbReference type="SAM" id="Phobius"/>
    </source>
</evidence>
<feature type="chain" id="PRO_5040107390" description="Galactose oxidase" evidence="3">
    <location>
        <begin position="28"/>
        <end position="942"/>
    </location>
</feature>
<evidence type="ECO:0008006" key="6">
    <source>
        <dbReference type="Google" id="ProtNLM"/>
    </source>
</evidence>
<keyword evidence="2" id="KW-1133">Transmembrane helix</keyword>
<dbReference type="Gene3D" id="2.120.10.80">
    <property type="entry name" value="Kelch-type beta propeller"/>
    <property type="match status" value="2"/>
</dbReference>
<dbReference type="PANTHER" id="PTHR23244">
    <property type="entry name" value="KELCH REPEAT DOMAIN"/>
    <property type="match status" value="1"/>
</dbReference>
<feature type="signal peptide" evidence="3">
    <location>
        <begin position="1"/>
        <end position="27"/>
    </location>
</feature>
<keyword evidence="2" id="KW-0472">Membrane</keyword>
<proteinExistence type="predicted"/>
<evidence type="ECO:0000256" key="1">
    <source>
        <dbReference type="SAM" id="MobiDB-lite"/>
    </source>
</evidence>
<name>A0A9P6TF52_9BASI</name>
<keyword evidence="3" id="KW-0732">Signal</keyword>
<reference evidence="4" key="1">
    <citation type="submission" date="2013-11" db="EMBL/GenBank/DDBJ databases">
        <title>Genome sequence of the fusiform rust pathogen reveals effectors for host alternation and coevolution with pine.</title>
        <authorList>
            <consortium name="DOE Joint Genome Institute"/>
            <person name="Smith K."/>
            <person name="Pendleton A."/>
            <person name="Kubisiak T."/>
            <person name="Anderson C."/>
            <person name="Salamov A."/>
            <person name="Aerts A."/>
            <person name="Riley R."/>
            <person name="Clum A."/>
            <person name="Lindquist E."/>
            <person name="Ence D."/>
            <person name="Campbell M."/>
            <person name="Kronenberg Z."/>
            <person name="Feau N."/>
            <person name="Dhillon B."/>
            <person name="Hamelin R."/>
            <person name="Burleigh J."/>
            <person name="Smith J."/>
            <person name="Yandell M."/>
            <person name="Nelson C."/>
            <person name="Grigoriev I."/>
            <person name="Davis J."/>
        </authorList>
    </citation>
    <scope>NUCLEOTIDE SEQUENCE</scope>
    <source>
        <strain evidence="4">G11</strain>
    </source>
</reference>
<dbReference type="SUPFAM" id="SSF117281">
    <property type="entry name" value="Kelch motif"/>
    <property type="match status" value="1"/>
</dbReference>
<feature type="compositionally biased region" description="Low complexity" evidence="1">
    <location>
        <begin position="456"/>
        <end position="476"/>
    </location>
</feature>
<sequence length="942" mass="100452">MRPIYANSAHHSQSLLALISTFTAVLAQLDLSHYASQPRWGQASIPLSDNSLLVYGGKVTGNGGYTYSSAPDTNDLLYLTLNSSFPAASPPWQYLAGSQLPTTTSGSQPVSYTALGLLVPPTPSSPGTILAFGGAAPLSSNLSESDSSWLISLPSLPSTPQSNSALITQQSPSWAQQPIRRIRHTAISATNSDSLRVWVLGGQRADGSQTVLDELWQYSASLASPQLGVWSACPSTPRALFDHASAAIVDSKNVVRIYVMGGVSRGGQLVPTDVLYRFTPDLTSSTTCAGVWDTLNVAGSSHPSGRRGHSIVALSATQLMLFGGASASASTVYSDLWILDLDHLSWSQLQADGATGAPSARWGQSMTRVGQRVVIAFGYGPIDSSRPAPVGVGVFDLDSGTWADTYVPSDTTSISTSMASSNVLSVPGQTTGTGAGSITTSSNAPASWQIPGFHNPAKTVPVSPSSTTTASHASGSVPLPTTTTIIGIAVAILGALALVAGSVYFHRYHKQQKITRQLEAEEYRRRAFGPDLPMADDDDQLGLVDNKNESLHATHASVVKPVGLKTFVGAFWAVGRGKKERFDMLADEESEIWSPSPARRRRDYRDGFADRVRLPVPMSMGETDQQRQDSLPLVTTRGGLRIWRGLDECSTSQIGFGTSTSFLGASLAPWSDDGRSPSIPAVSSFEDPFDDAHAPAYPYRQRPSQDSLRSDVQNPFSDDEEEARSEHTAFTYHSSQPESSAHCSSTDPPGPSTPPTQTLLPAPKPLERKGTWWDRLRDKHVSLDPLPIRDPAPPPLIPPPTQEVQVHVIVVDEHGRHGTEPEPEKQSATKSSNRSVLTATSSMVEAAAAEMTVVQRIGSVDNSPVLESSSTFGVSPRIIGPRELPPMPVRRQTAGAVGVRAMVEAFETSGAVGDQLGNQPKRVKVVHDLVKKPVLFVANPDK</sequence>
<feature type="transmembrane region" description="Helical" evidence="2">
    <location>
        <begin position="485"/>
        <end position="506"/>
    </location>
</feature>
<keyword evidence="2" id="KW-0812">Transmembrane</keyword>
<feature type="compositionally biased region" description="Low complexity" evidence="1">
    <location>
        <begin position="430"/>
        <end position="442"/>
    </location>
</feature>
<evidence type="ECO:0000313" key="5">
    <source>
        <dbReference type="Proteomes" id="UP000886653"/>
    </source>
</evidence>
<dbReference type="GO" id="GO:0061245">
    <property type="term" value="P:establishment or maintenance of bipolar cell polarity"/>
    <property type="evidence" value="ECO:0007669"/>
    <property type="project" value="TreeGrafter"/>
</dbReference>
<protein>
    <recommendedName>
        <fullName evidence="6">Galactose oxidase</fullName>
    </recommendedName>
</protein>
<dbReference type="EMBL" id="MU167220">
    <property type="protein sequence ID" value="KAG0150276.1"/>
    <property type="molecule type" value="Genomic_DNA"/>
</dbReference>
<feature type="compositionally biased region" description="Polar residues" evidence="1">
    <location>
        <begin position="702"/>
        <end position="716"/>
    </location>
</feature>
<evidence type="ECO:0000313" key="4">
    <source>
        <dbReference type="EMBL" id="KAG0150276.1"/>
    </source>
</evidence>
<feature type="region of interest" description="Disordered" evidence="1">
    <location>
        <begin position="671"/>
        <end position="773"/>
    </location>
</feature>
<dbReference type="OrthoDB" id="432528at2759"/>
<feature type="compositionally biased region" description="Polar residues" evidence="1">
    <location>
        <begin position="828"/>
        <end position="837"/>
    </location>
</feature>
<organism evidence="4 5">
    <name type="scientific">Cronartium quercuum f. sp. fusiforme G11</name>
    <dbReference type="NCBI Taxonomy" id="708437"/>
    <lineage>
        <taxon>Eukaryota</taxon>
        <taxon>Fungi</taxon>
        <taxon>Dikarya</taxon>
        <taxon>Basidiomycota</taxon>
        <taxon>Pucciniomycotina</taxon>
        <taxon>Pucciniomycetes</taxon>
        <taxon>Pucciniales</taxon>
        <taxon>Coleosporiaceae</taxon>
        <taxon>Cronartium</taxon>
    </lineage>
</organism>
<feature type="region of interest" description="Disordered" evidence="1">
    <location>
        <begin position="815"/>
        <end position="838"/>
    </location>
</feature>
<comment type="caution">
    <text evidence="4">The sequence shown here is derived from an EMBL/GenBank/DDBJ whole genome shotgun (WGS) entry which is preliminary data.</text>
</comment>
<feature type="region of interest" description="Disordered" evidence="1">
    <location>
        <begin position="430"/>
        <end position="476"/>
    </location>
</feature>